<accession>A0A6P1E0L7</accession>
<comment type="caution">
    <text evidence="3">The sequence shown here is derived from an EMBL/GenBank/DDBJ whole genome shotgun (WGS) entry which is preliminary data.</text>
</comment>
<dbReference type="AlphaFoldDB" id="A0A6P1E0L7"/>
<dbReference type="PANTHER" id="PTHR33678">
    <property type="entry name" value="BLL1576 PROTEIN"/>
    <property type="match status" value="1"/>
</dbReference>
<dbReference type="InterPro" id="IPR004291">
    <property type="entry name" value="Transposase_IS66_central"/>
</dbReference>
<reference evidence="4" key="1">
    <citation type="journal article" date="2020" name="Microbiol. Resour. Announc.">
        <title>Draft Genome Sequences of Thiorhodococcus mannitoliphagus and Thiorhodococcus minor, Purple Sulfur Photosynthetic Bacteria in the Gammaproteobacterial Family Chromatiaceae.</title>
        <authorList>
            <person name="Aviles F.A."/>
            <person name="Meyer T.E."/>
            <person name="Kyndt J.A."/>
        </authorList>
    </citation>
    <scope>NUCLEOTIDE SEQUENCE [LARGE SCALE GENOMIC DNA]</scope>
    <source>
        <strain evidence="4">DSM 18266</strain>
    </source>
</reference>
<organism evidence="3 4">
    <name type="scientific">Thiorhodococcus mannitoliphagus</name>
    <dbReference type="NCBI Taxonomy" id="329406"/>
    <lineage>
        <taxon>Bacteria</taxon>
        <taxon>Pseudomonadati</taxon>
        <taxon>Pseudomonadota</taxon>
        <taxon>Gammaproteobacteria</taxon>
        <taxon>Chromatiales</taxon>
        <taxon>Chromatiaceae</taxon>
        <taxon>Thiorhodococcus</taxon>
    </lineage>
</organism>
<evidence type="ECO:0000313" key="3">
    <source>
        <dbReference type="EMBL" id="NEX23320.1"/>
    </source>
</evidence>
<dbReference type="InterPro" id="IPR019993">
    <property type="entry name" value="RecB_nuclease_TM0106_put"/>
</dbReference>
<feature type="domain" description="Transposase IS66 central" evidence="1">
    <location>
        <begin position="487"/>
        <end position="741"/>
    </location>
</feature>
<evidence type="ECO:0000259" key="1">
    <source>
        <dbReference type="Pfam" id="PF03050"/>
    </source>
</evidence>
<evidence type="ECO:0000313" key="4">
    <source>
        <dbReference type="Proteomes" id="UP000471640"/>
    </source>
</evidence>
<sequence length="781" mass="91350">MTFAGYILGQIQDLQPANGKIIGADLKSHVINLENEYKKLKTIIDNFDFQNLVQKKPPEPTPIILNKHCSYCQFQHFCRTEAEKEDNISLLSHATEKLIKHYEKKGIFTIKQLSYLYKPRRRKKRSKKPLIQLHKLELQALAIRTNKIYLQDLPQITRKPIELFLDIEGVPDQEYEYLIGLLVCSENNSCEHYYFWADTCEGEKKIWSQFIEKISEYNDSPIYHYGNYEVRAISKLAKRYESAIDIDDIKNRLININTFIYGQVYFPVYSNGLKDIGKFIGAVWTSPEASGLQSIVWRSYWDDTHDLKYKDFLITYNSEDCQALKLLADTLTKINNSTDSLPNVDYADQPKKLANEVATNIHNQFDAILEFAHSDYDKKKICLAKIRKKKEEPNKKHGRPKGCPGHFKRLPRARKTIFVPTRLECPEHIGEPLIESERISECIVVDLVFNKSGVKKIYLKYVGKMGFCRKCHSHYNPPAIRVNYFAYGHGLQAWAVYNRLFLRLPYRVITQTLEDQFGEKISQTSILNFMKYFSDFYTETEQALTQKILSSSFIHADETKISIQGVEQFVWVFSDGKHVVFKLTPTREARIVHEFLGEYSGTLISDFYPGYDSVKCKQQKCWVHLIRDLNDDLWVSPFDIEFEKFVLEVKNLIVPILETVDKYGAKTKRLSKFTSIIEKFYEETINKTYSSDITPKYQKRFLRYRNSLFAFIMEDDLPWNNNAGERAIRHLAVQRKISGAFFESMTPQYLLLLGLMQTCRFQNKSLLKFLLSKEKDIDEFK</sequence>
<dbReference type="Pfam" id="PF13482">
    <property type="entry name" value="RNase_H_2"/>
    <property type="match status" value="1"/>
</dbReference>
<dbReference type="Proteomes" id="UP000471640">
    <property type="component" value="Unassembled WGS sequence"/>
</dbReference>
<proteinExistence type="predicted"/>
<dbReference type="NCBIfam" id="TIGR03491">
    <property type="entry name" value="TM0106 family RecB-like putative nuclease"/>
    <property type="match status" value="1"/>
</dbReference>
<reference evidence="3 4" key="2">
    <citation type="submission" date="2020-02" db="EMBL/GenBank/DDBJ databases">
        <title>Genome sequences of Thiorhodococcus mannitoliphagus and Thiorhodococcus minor, purple sulfur photosynthetic bacteria in the gammaproteobacterial family, Chromatiaceae.</title>
        <authorList>
            <person name="Aviles F.A."/>
            <person name="Meyer T.E."/>
            <person name="Kyndt J.A."/>
        </authorList>
    </citation>
    <scope>NUCLEOTIDE SEQUENCE [LARGE SCALE GENOMIC DNA]</scope>
    <source>
        <strain evidence="3 4">DSM 18266</strain>
    </source>
</reference>
<dbReference type="InterPro" id="IPR038720">
    <property type="entry name" value="YprB_RNase_H-like_dom"/>
</dbReference>
<evidence type="ECO:0000259" key="2">
    <source>
        <dbReference type="Pfam" id="PF13482"/>
    </source>
</evidence>
<dbReference type="RefSeq" id="WP_164656757.1">
    <property type="nucleotide sequence ID" value="NZ_JAAIJR010000185.1"/>
</dbReference>
<dbReference type="SUPFAM" id="SSF53098">
    <property type="entry name" value="Ribonuclease H-like"/>
    <property type="match status" value="1"/>
</dbReference>
<gene>
    <name evidence="3" type="ORF">G3480_23985</name>
</gene>
<dbReference type="PANTHER" id="PTHR33678:SF2">
    <property type="match status" value="1"/>
</dbReference>
<feature type="domain" description="YprB ribonuclease H-like" evidence="2">
    <location>
        <begin position="163"/>
        <end position="331"/>
    </location>
</feature>
<dbReference type="InterPro" id="IPR052344">
    <property type="entry name" value="Transposase-related"/>
</dbReference>
<dbReference type="InterPro" id="IPR012337">
    <property type="entry name" value="RNaseH-like_sf"/>
</dbReference>
<name>A0A6P1E0L7_9GAMM</name>
<dbReference type="EMBL" id="JAAIJR010000185">
    <property type="protein sequence ID" value="NEX23320.1"/>
    <property type="molecule type" value="Genomic_DNA"/>
</dbReference>
<keyword evidence="4" id="KW-1185">Reference proteome</keyword>
<protein>
    <submittedName>
        <fullName evidence="3">TM0106 family RecB-like putative nuclease</fullName>
    </submittedName>
</protein>
<dbReference type="Pfam" id="PF03050">
    <property type="entry name" value="DDE_Tnp_IS66"/>
    <property type="match status" value="1"/>
</dbReference>